<evidence type="ECO:0000313" key="2">
    <source>
        <dbReference type="Proteomes" id="UP000011173"/>
    </source>
</evidence>
<dbReference type="KEGG" id="ndo:DDD_3267"/>
<evidence type="ECO:0000313" key="1">
    <source>
        <dbReference type="EMBL" id="AGC78394.1"/>
    </source>
</evidence>
<proteinExistence type="predicted"/>
<dbReference type="EMBL" id="CP001397">
    <property type="protein sequence ID" value="AGC78394.1"/>
    <property type="molecule type" value="Genomic_DNA"/>
</dbReference>
<sequence>MNNTERNRTFFMSLIYGMKIVVVSLSRKCTTLQKRSYFA</sequence>
<protein>
    <submittedName>
        <fullName evidence="1">Uncharacterized protein</fullName>
    </submittedName>
</protein>
<dbReference type="HOGENOM" id="CLU_3313606_0_0_10"/>
<accession>L7WE69</accession>
<organism evidence="1 2">
    <name type="scientific">Nonlabens dokdonensis (strain DSM 17205 / KCTC 12402 / DSW-6)</name>
    <name type="common">Donghaeana dokdonensis</name>
    <dbReference type="NCBI Taxonomy" id="592029"/>
    <lineage>
        <taxon>Bacteria</taxon>
        <taxon>Pseudomonadati</taxon>
        <taxon>Bacteroidota</taxon>
        <taxon>Flavobacteriia</taxon>
        <taxon>Flavobacteriales</taxon>
        <taxon>Flavobacteriaceae</taxon>
        <taxon>Nonlabens</taxon>
    </lineage>
</organism>
<dbReference type="AlphaFoldDB" id="L7WE69"/>
<reference evidence="1 2" key="1">
    <citation type="journal article" date="2013" name="Genome Biol. Evol.">
        <title>Genomic makeup of the marine flavobacterium Nonlabens (Donghaeana) dokdonensis DSW-6 and identification of a novel class of rhodopsins.</title>
        <authorList>
            <person name="Kwon S.K."/>
            <person name="Kim B.K."/>
            <person name="Song J.Y."/>
            <person name="Kwak M.J."/>
            <person name="Lee C.H."/>
            <person name="Yoon J.H."/>
            <person name="Oh T.K."/>
            <person name="Kim J.F."/>
        </authorList>
    </citation>
    <scope>NUCLEOTIDE SEQUENCE [LARGE SCALE GENOMIC DNA]</scope>
    <source>
        <strain evidence="2">DSM 17205 / KCTC 12402 / DSW-6</strain>
    </source>
</reference>
<dbReference type="PATRIC" id="fig|592029.3.peg.3241"/>
<gene>
    <name evidence="1" type="ordered locus">DDD_3267</name>
</gene>
<dbReference type="Proteomes" id="UP000011173">
    <property type="component" value="Chromosome"/>
</dbReference>
<name>L7WE69_NONDD</name>